<proteinExistence type="predicted"/>
<sequence>MGEISLVNQDFKALELFMDVQQSIKHASGLARLNDFNAAILVMQGVVKELSKTSGSSIQHFVKVVPYFQKAGRYSELQEYCTDSLIPAVRNAAKLSFSHTNQAIIDAFSSLYTSKIYEKLQLAATREKCKADMSLFDTLRNKFLNEYQRLLIIGEKLQLLEEYKQAIDLFGSDRSKWPDIIQEKFFAN</sequence>
<evidence type="ECO:0000313" key="1">
    <source>
        <dbReference type="EMBL" id="GAA0559551.1"/>
    </source>
</evidence>
<dbReference type="Proteomes" id="UP001501169">
    <property type="component" value="Unassembled WGS sequence"/>
</dbReference>
<evidence type="ECO:0000313" key="2">
    <source>
        <dbReference type="Proteomes" id="UP001501169"/>
    </source>
</evidence>
<accession>A0ABN1E5G0</accession>
<dbReference type="RefSeq" id="WP_226767427.1">
    <property type="nucleotide sequence ID" value="NZ_BAAAEO010000004.1"/>
</dbReference>
<protein>
    <submittedName>
        <fullName evidence="1">Uncharacterized protein</fullName>
    </submittedName>
</protein>
<dbReference type="EMBL" id="BAAAEO010000004">
    <property type="protein sequence ID" value="GAA0559551.1"/>
    <property type="molecule type" value="Genomic_DNA"/>
</dbReference>
<reference evidence="1 2" key="1">
    <citation type="journal article" date="2019" name="Int. J. Syst. Evol. Microbiol.">
        <title>The Global Catalogue of Microorganisms (GCM) 10K type strain sequencing project: providing services to taxonomists for standard genome sequencing and annotation.</title>
        <authorList>
            <consortium name="The Broad Institute Genomics Platform"/>
            <consortium name="The Broad Institute Genome Sequencing Center for Infectious Disease"/>
            <person name="Wu L."/>
            <person name="Ma J."/>
        </authorList>
    </citation>
    <scope>NUCLEOTIDE SEQUENCE [LARGE SCALE GENOMIC DNA]</scope>
    <source>
        <strain evidence="1 2">JCM 14331</strain>
    </source>
</reference>
<gene>
    <name evidence="1" type="ORF">GCM10009098_29470</name>
</gene>
<organism evidence="1 2">
    <name type="scientific">Rheinheimera aquimaris</name>
    <dbReference type="NCBI Taxonomy" id="412437"/>
    <lineage>
        <taxon>Bacteria</taxon>
        <taxon>Pseudomonadati</taxon>
        <taxon>Pseudomonadota</taxon>
        <taxon>Gammaproteobacteria</taxon>
        <taxon>Chromatiales</taxon>
        <taxon>Chromatiaceae</taxon>
        <taxon>Rheinheimera</taxon>
    </lineage>
</organism>
<keyword evidence="2" id="KW-1185">Reference proteome</keyword>
<name>A0ABN1E5G0_9GAMM</name>
<comment type="caution">
    <text evidence="1">The sequence shown here is derived from an EMBL/GenBank/DDBJ whole genome shotgun (WGS) entry which is preliminary data.</text>
</comment>